<dbReference type="Gene3D" id="1.10.10.10">
    <property type="entry name" value="Winged helix-like DNA-binding domain superfamily/Winged helix DNA-binding domain"/>
    <property type="match status" value="1"/>
</dbReference>
<dbReference type="NCBIfam" id="TIGR02937">
    <property type="entry name" value="sigma70-ECF"/>
    <property type="match status" value="1"/>
</dbReference>
<protein>
    <submittedName>
        <fullName evidence="8">Sigma-70 family RNA polymerase sigma factor</fullName>
    </submittedName>
</protein>
<evidence type="ECO:0000256" key="3">
    <source>
        <dbReference type="ARBA" id="ARBA00023082"/>
    </source>
</evidence>
<dbReference type="GO" id="GO:0006352">
    <property type="term" value="P:DNA-templated transcription initiation"/>
    <property type="evidence" value="ECO:0007669"/>
    <property type="project" value="InterPro"/>
</dbReference>
<keyword evidence="5" id="KW-0804">Transcription</keyword>
<dbReference type="InterPro" id="IPR013325">
    <property type="entry name" value="RNA_pol_sigma_r2"/>
</dbReference>
<dbReference type="RefSeq" id="WP_153823134.1">
    <property type="nucleotide sequence ID" value="NZ_WJIE01000011.1"/>
</dbReference>
<reference evidence="8 9" key="1">
    <citation type="submission" date="2019-10" db="EMBL/GenBank/DDBJ databases">
        <title>A soil myxobacterium in the family Polyangiaceae.</title>
        <authorList>
            <person name="Li Y."/>
            <person name="Wang J."/>
        </authorList>
    </citation>
    <scope>NUCLEOTIDE SEQUENCE [LARGE SCALE GENOMIC DNA]</scope>
    <source>
        <strain evidence="8 9">DSM 14734</strain>
    </source>
</reference>
<keyword evidence="2" id="KW-0805">Transcription regulation</keyword>
<dbReference type="GO" id="GO:0003677">
    <property type="term" value="F:DNA binding"/>
    <property type="evidence" value="ECO:0007669"/>
    <property type="project" value="UniProtKB-KW"/>
</dbReference>
<dbReference type="InterPro" id="IPR013249">
    <property type="entry name" value="RNA_pol_sigma70_r4_t2"/>
</dbReference>
<dbReference type="PANTHER" id="PTHR43133:SF8">
    <property type="entry name" value="RNA POLYMERASE SIGMA FACTOR HI_1459-RELATED"/>
    <property type="match status" value="1"/>
</dbReference>
<accession>A0A6N7PZL2</accession>
<sequence length="218" mass="23854">MAPLLAHLCPASAASLVVEDVEICEADEPRFVEDGWARSGEPAAEKARLRGMVEAHFDAVYVALRRLGVPAAELDDCAQQVFVVASGKLAVIQPGREKAFLMGTAVHVASHARRSQRRRREVPEGDEAADGKADEGPQPDEIVEQRRLRALLDEVLAAMPEELRTALVLFELEELTMQEISAALDLPMGTVASRLRRAREVFTKLSARVVNTQGRGRP</sequence>
<dbReference type="AlphaFoldDB" id="A0A6N7PZL2"/>
<dbReference type="GO" id="GO:0016987">
    <property type="term" value="F:sigma factor activity"/>
    <property type="evidence" value="ECO:0007669"/>
    <property type="project" value="UniProtKB-KW"/>
</dbReference>
<feature type="compositionally biased region" description="Basic residues" evidence="6">
    <location>
        <begin position="111"/>
        <end position="120"/>
    </location>
</feature>
<gene>
    <name evidence="8" type="ORF">GF068_31045</name>
</gene>
<proteinExistence type="inferred from homology"/>
<feature type="domain" description="RNA polymerase sigma factor 70 region 4 type 2" evidence="7">
    <location>
        <begin position="151"/>
        <end position="200"/>
    </location>
</feature>
<evidence type="ECO:0000256" key="4">
    <source>
        <dbReference type="ARBA" id="ARBA00023125"/>
    </source>
</evidence>
<organism evidence="8 9">
    <name type="scientific">Polyangium spumosum</name>
    <dbReference type="NCBI Taxonomy" id="889282"/>
    <lineage>
        <taxon>Bacteria</taxon>
        <taxon>Pseudomonadati</taxon>
        <taxon>Myxococcota</taxon>
        <taxon>Polyangia</taxon>
        <taxon>Polyangiales</taxon>
        <taxon>Polyangiaceae</taxon>
        <taxon>Polyangium</taxon>
    </lineage>
</organism>
<keyword evidence="3" id="KW-0731">Sigma factor</keyword>
<keyword evidence="4" id="KW-0238">DNA-binding</keyword>
<dbReference type="Pfam" id="PF08281">
    <property type="entry name" value="Sigma70_r4_2"/>
    <property type="match status" value="1"/>
</dbReference>
<dbReference type="SUPFAM" id="SSF88946">
    <property type="entry name" value="Sigma2 domain of RNA polymerase sigma factors"/>
    <property type="match status" value="1"/>
</dbReference>
<evidence type="ECO:0000256" key="5">
    <source>
        <dbReference type="ARBA" id="ARBA00023163"/>
    </source>
</evidence>
<dbReference type="InterPro" id="IPR039425">
    <property type="entry name" value="RNA_pol_sigma-70-like"/>
</dbReference>
<dbReference type="CDD" id="cd06171">
    <property type="entry name" value="Sigma70_r4"/>
    <property type="match status" value="1"/>
</dbReference>
<evidence type="ECO:0000256" key="6">
    <source>
        <dbReference type="SAM" id="MobiDB-lite"/>
    </source>
</evidence>
<dbReference type="OrthoDB" id="5507893at2"/>
<evidence type="ECO:0000256" key="1">
    <source>
        <dbReference type="ARBA" id="ARBA00010641"/>
    </source>
</evidence>
<dbReference type="EMBL" id="WJIE01000011">
    <property type="protein sequence ID" value="MRG96326.1"/>
    <property type="molecule type" value="Genomic_DNA"/>
</dbReference>
<evidence type="ECO:0000256" key="2">
    <source>
        <dbReference type="ARBA" id="ARBA00023015"/>
    </source>
</evidence>
<dbReference type="PANTHER" id="PTHR43133">
    <property type="entry name" value="RNA POLYMERASE ECF-TYPE SIGMA FACTO"/>
    <property type="match status" value="1"/>
</dbReference>
<dbReference type="Gene3D" id="1.10.1740.10">
    <property type="match status" value="1"/>
</dbReference>
<comment type="caution">
    <text evidence="8">The sequence shown here is derived from an EMBL/GenBank/DDBJ whole genome shotgun (WGS) entry which is preliminary data.</text>
</comment>
<dbReference type="InterPro" id="IPR013324">
    <property type="entry name" value="RNA_pol_sigma_r3/r4-like"/>
</dbReference>
<dbReference type="Proteomes" id="UP000440224">
    <property type="component" value="Unassembled WGS sequence"/>
</dbReference>
<keyword evidence="9" id="KW-1185">Reference proteome</keyword>
<feature type="region of interest" description="Disordered" evidence="6">
    <location>
        <begin position="111"/>
        <end position="141"/>
    </location>
</feature>
<dbReference type="InterPro" id="IPR014284">
    <property type="entry name" value="RNA_pol_sigma-70_dom"/>
</dbReference>
<dbReference type="InterPro" id="IPR036388">
    <property type="entry name" value="WH-like_DNA-bd_sf"/>
</dbReference>
<comment type="similarity">
    <text evidence="1">Belongs to the sigma-70 factor family. ECF subfamily.</text>
</comment>
<evidence type="ECO:0000313" key="8">
    <source>
        <dbReference type="EMBL" id="MRG96326.1"/>
    </source>
</evidence>
<evidence type="ECO:0000259" key="7">
    <source>
        <dbReference type="Pfam" id="PF08281"/>
    </source>
</evidence>
<dbReference type="SUPFAM" id="SSF88659">
    <property type="entry name" value="Sigma3 and sigma4 domains of RNA polymerase sigma factors"/>
    <property type="match status" value="1"/>
</dbReference>
<evidence type="ECO:0000313" key="9">
    <source>
        <dbReference type="Proteomes" id="UP000440224"/>
    </source>
</evidence>
<name>A0A6N7PZL2_9BACT</name>